<proteinExistence type="predicted"/>
<organism evidence="3 4">
    <name type="scientific">Sulfuriferula multivorans</name>
    <dbReference type="NCBI Taxonomy" id="1559896"/>
    <lineage>
        <taxon>Bacteria</taxon>
        <taxon>Pseudomonadati</taxon>
        <taxon>Pseudomonadota</taxon>
        <taxon>Betaproteobacteria</taxon>
        <taxon>Nitrosomonadales</taxon>
        <taxon>Sulfuricellaceae</taxon>
        <taxon>Sulfuriferula</taxon>
    </lineage>
</organism>
<evidence type="ECO:0000313" key="3">
    <source>
        <dbReference type="EMBL" id="GBL47349.1"/>
    </source>
</evidence>
<dbReference type="InterPro" id="IPR007730">
    <property type="entry name" value="SPOR-like_dom"/>
</dbReference>
<feature type="region of interest" description="Disordered" evidence="1">
    <location>
        <begin position="45"/>
        <end position="72"/>
    </location>
</feature>
<keyword evidence="4" id="KW-1185">Reference proteome</keyword>
<name>A0A401JH75_9PROT</name>
<dbReference type="RefSeq" id="WP_124706104.1">
    <property type="nucleotide sequence ID" value="NZ_BGOW01000038.1"/>
</dbReference>
<comment type="caution">
    <text evidence="3">The sequence shown here is derived from an EMBL/GenBank/DDBJ whole genome shotgun (WGS) entry which is preliminary data.</text>
</comment>
<feature type="domain" description="SPOR" evidence="2">
    <location>
        <begin position="114"/>
        <end position="192"/>
    </location>
</feature>
<dbReference type="OrthoDB" id="5298866at2"/>
<reference evidence="3 4" key="1">
    <citation type="journal article" date="2019" name="Front. Microbiol.">
        <title>Genomes of Neutrophilic Sulfur-Oxidizing Chemolithoautotrophs Representing 9 Proteobacterial Species From 8 Genera.</title>
        <authorList>
            <person name="Watanabe T."/>
            <person name="Kojima H."/>
            <person name="Umezawa K."/>
            <person name="Hori C."/>
            <person name="Takasuka T.E."/>
            <person name="Kato Y."/>
            <person name="Fukui M."/>
        </authorList>
    </citation>
    <scope>NUCLEOTIDE SEQUENCE [LARGE SCALE GENOMIC DNA]</scope>
    <source>
        <strain evidence="3 4">TTN</strain>
    </source>
</reference>
<dbReference type="Proteomes" id="UP000286806">
    <property type="component" value="Unassembled WGS sequence"/>
</dbReference>
<protein>
    <recommendedName>
        <fullName evidence="2">SPOR domain-containing protein</fullName>
    </recommendedName>
</protein>
<dbReference type="GO" id="GO:0042834">
    <property type="term" value="F:peptidoglycan binding"/>
    <property type="evidence" value="ECO:0007669"/>
    <property type="project" value="InterPro"/>
</dbReference>
<dbReference type="AlphaFoldDB" id="A0A401JH75"/>
<evidence type="ECO:0000259" key="2">
    <source>
        <dbReference type="PROSITE" id="PS51724"/>
    </source>
</evidence>
<gene>
    <name evidence="3" type="ORF">SFMTTN_3184</name>
</gene>
<sequence>MRLLFLLLLLANLAVFALLQWGGDMSSTHRAHTSLHPERIALVGEPHATPSPKIPPANAPVPAPQPAQASAAKPAANDKICMTWGPVAPAQYDNAITALDQLKLGERLSHQALGTPGGPYWVYYPPLASKAAADNKLAELTNLGVRDIAVVRPAGPWQNAISLGLYAKQSIAEARVAELHKKGVQTVSIEARGKTPSLFTLRDLDAAEQAKMTQLQQSYADTQLKRVDCAPGSH</sequence>
<dbReference type="EMBL" id="BGOW01000038">
    <property type="protein sequence ID" value="GBL47349.1"/>
    <property type="molecule type" value="Genomic_DNA"/>
</dbReference>
<feature type="compositionally biased region" description="Pro residues" evidence="1">
    <location>
        <begin position="52"/>
        <end position="65"/>
    </location>
</feature>
<dbReference type="PROSITE" id="PS51724">
    <property type="entry name" value="SPOR"/>
    <property type="match status" value="1"/>
</dbReference>
<evidence type="ECO:0000256" key="1">
    <source>
        <dbReference type="SAM" id="MobiDB-lite"/>
    </source>
</evidence>
<evidence type="ECO:0000313" key="4">
    <source>
        <dbReference type="Proteomes" id="UP000286806"/>
    </source>
</evidence>
<accession>A0A401JH75</accession>